<feature type="transmembrane region" description="Helical" evidence="7">
    <location>
        <begin position="608"/>
        <end position="629"/>
    </location>
</feature>
<dbReference type="EMBL" id="KV453913">
    <property type="protein sequence ID" value="ODV78516.1"/>
    <property type="molecule type" value="Genomic_DNA"/>
</dbReference>
<evidence type="ECO:0000313" key="9">
    <source>
        <dbReference type="EMBL" id="ODV78516.1"/>
    </source>
</evidence>
<keyword evidence="3 7" id="KW-0812">Transmembrane</keyword>
<evidence type="ECO:0000313" key="10">
    <source>
        <dbReference type="Proteomes" id="UP000094285"/>
    </source>
</evidence>
<evidence type="ECO:0000256" key="2">
    <source>
        <dbReference type="ARBA" id="ARBA00008066"/>
    </source>
</evidence>
<sequence length="632" mass="69756">MSPSPSLNHRPTNDSASNLSMSYQEQISNVGNLSSKELDFKTVSKHFVSQEDTLKLQGGDIARQIYHQLENGSDGSVNKMGTSPSSHHGGSGVASPVFLKDYPKRRTRSSSFSTYLSETRRESTASDINVPGGFRREFLINKSLQKNETPPNFLTRNFVEFLSIYGHFAGEDFSDDDGGSDSEETDLESAHGSSYEEVFDEESSLLNEPKEAPKGTASVLKTFFLLFKSLVGSGVLFLPRAFYNGGLSFSIFALTLFGVLTYLCYVVLIKSKKTMNLSSYGELGFKTYGKPLKIFILISIVLSQFGFVATYILFAAENMISFLGSVLPDGASAYLNTANLVLIQFVLLVPLVLIRNLTKLSLVSLVSSVFIIVGLVIIFYYSGVQLLTYGVGPNIQHFNSKNWSMLIGVAVTSFEGIGLILPIEASMAQPEKFPMVLFVGMTVITVLFVGIGTVGYSSFGDEIKSIIILNLPQSKFAVRSILVLYSLAVFLTAPLQLFPAIKILEALAFNPAVKTSKTKSKADSEGKLYRHSGKYNPQVKWLKNLFRSAVVAIICAIAYANASNIDKFVSFNGCFACIPLVYIYPPLIHLRTLKHKPNWTRQDYCLRVFDYVLFVVGIVAVVYTTYQILFKI</sequence>
<gene>
    <name evidence="9" type="ORF">CANTADRAFT_82387</name>
</gene>
<feature type="transmembrane region" description="Helical" evidence="7">
    <location>
        <begin position="294"/>
        <end position="314"/>
    </location>
</feature>
<dbReference type="Proteomes" id="UP000094285">
    <property type="component" value="Unassembled WGS sequence"/>
</dbReference>
<dbReference type="PANTHER" id="PTHR22950">
    <property type="entry name" value="AMINO ACID TRANSPORTER"/>
    <property type="match status" value="1"/>
</dbReference>
<dbReference type="InterPro" id="IPR013057">
    <property type="entry name" value="AA_transpt_TM"/>
</dbReference>
<comment type="similarity">
    <text evidence="2">Belongs to the amino acid/polyamine transporter 2 family.</text>
</comment>
<dbReference type="Gene3D" id="1.20.1740.10">
    <property type="entry name" value="Amino acid/polyamine transporter I"/>
    <property type="match status" value="1"/>
</dbReference>
<evidence type="ECO:0000256" key="5">
    <source>
        <dbReference type="ARBA" id="ARBA00023136"/>
    </source>
</evidence>
<accession>A0A1E4SGB3</accession>
<keyword evidence="5 7" id="KW-0472">Membrane</keyword>
<feature type="compositionally biased region" description="Low complexity" evidence="6">
    <location>
        <begin position="83"/>
        <end position="97"/>
    </location>
</feature>
<organism evidence="9 10">
    <name type="scientific">Suhomyces tanzawaensis NRRL Y-17324</name>
    <dbReference type="NCBI Taxonomy" id="984487"/>
    <lineage>
        <taxon>Eukaryota</taxon>
        <taxon>Fungi</taxon>
        <taxon>Dikarya</taxon>
        <taxon>Ascomycota</taxon>
        <taxon>Saccharomycotina</taxon>
        <taxon>Pichiomycetes</taxon>
        <taxon>Debaryomycetaceae</taxon>
        <taxon>Suhomyces</taxon>
    </lineage>
</organism>
<evidence type="ECO:0000256" key="4">
    <source>
        <dbReference type="ARBA" id="ARBA00022989"/>
    </source>
</evidence>
<dbReference type="RefSeq" id="XP_020063638.1">
    <property type="nucleotide sequence ID" value="XM_020211263.1"/>
</dbReference>
<evidence type="ECO:0000256" key="1">
    <source>
        <dbReference type="ARBA" id="ARBA00004141"/>
    </source>
</evidence>
<keyword evidence="10" id="KW-1185">Reference proteome</keyword>
<evidence type="ECO:0000256" key="3">
    <source>
        <dbReference type="ARBA" id="ARBA00022692"/>
    </source>
</evidence>
<protein>
    <recommendedName>
        <fullName evidence="8">Amino acid transporter transmembrane domain-containing protein</fullName>
    </recommendedName>
</protein>
<evidence type="ECO:0000256" key="6">
    <source>
        <dbReference type="SAM" id="MobiDB-lite"/>
    </source>
</evidence>
<feature type="transmembrane region" description="Helical" evidence="7">
    <location>
        <begin position="334"/>
        <end position="353"/>
    </location>
</feature>
<comment type="subcellular location">
    <subcellularLocation>
        <location evidence="1">Membrane</location>
        <topology evidence="1">Multi-pass membrane protein</topology>
    </subcellularLocation>
</comment>
<feature type="domain" description="Amino acid transporter transmembrane" evidence="8">
    <location>
        <begin position="216"/>
        <end position="629"/>
    </location>
</feature>
<feature type="transmembrane region" description="Helical" evidence="7">
    <location>
        <begin position="403"/>
        <end position="423"/>
    </location>
</feature>
<feature type="compositionally biased region" description="Polar residues" evidence="6">
    <location>
        <begin position="72"/>
        <end position="82"/>
    </location>
</feature>
<evidence type="ECO:0000259" key="8">
    <source>
        <dbReference type="Pfam" id="PF01490"/>
    </source>
</evidence>
<dbReference type="OrthoDB" id="1684102at2759"/>
<dbReference type="GO" id="GO:0005302">
    <property type="term" value="F:L-tyrosine transmembrane transporter activity"/>
    <property type="evidence" value="ECO:0007669"/>
    <property type="project" value="TreeGrafter"/>
</dbReference>
<evidence type="ECO:0000256" key="7">
    <source>
        <dbReference type="SAM" id="Phobius"/>
    </source>
</evidence>
<dbReference type="AlphaFoldDB" id="A0A1E4SGB3"/>
<feature type="transmembrane region" description="Helical" evidence="7">
    <location>
        <begin position="360"/>
        <end position="383"/>
    </location>
</feature>
<reference evidence="10" key="1">
    <citation type="submission" date="2016-05" db="EMBL/GenBank/DDBJ databases">
        <title>Comparative genomics of biotechnologically important yeasts.</title>
        <authorList>
            <consortium name="DOE Joint Genome Institute"/>
            <person name="Riley R."/>
            <person name="Haridas S."/>
            <person name="Wolfe K.H."/>
            <person name="Lopes M.R."/>
            <person name="Hittinger C.T."/>
            <person name="Goker M."/>
            <person name="Salamov A."/>
            <person name="Wisecaver J."/>
            <person name="Long T.M."/>
            <person name="Aerts A.L."/>
            <person name="Barry K."/>
            <person name="Choi C."/>
            <person name="Clum A."/>
            <person name="Coughlan A.Y."/>
            <person name="Deshpande S."/>
            <person name="Douglass A.P."/>
            <person name="Hanson S.J."/>
            <person name="Klenk H.-P."/>
            <person name="Labutti K."/>
            <person name="Lapidus A."/>
            <person name="Lindquist E."/>
            <person name="Lipzen A."/>
            <person name="Meier-Kolthoff J.P."/>
            <person name="Ohm R.A."/>
            <person name="Otillar R.P."/>
            <person name="Pangilinan J."/>
            <person name="Peng Y."/>
            <person name="Rokas A."/>
            <person name="Rosa C.A."/>
            <person name="Scheuner C."/>
            <person name="Sibirny A.A."/>
            <person name="Slot J.C."/>
            <person name="Stielow J.B."/>
            <person name="Sun H."/>
            <person name="Kurtzman C.P."/>
            <person name="Blackwell M."/>
            <person name="Grigoriev I.V."/>
            <person name="Jeffries T.W."/>
        </authorList>
    </citation>
    <scope>NUCLEOTIDE SEQUENCE [LARGE SCALE GENOMIC DNA]</scope>
    <source>
        <strain evidence="10">NRRL Y-17324</strain>
    </source>
</reference>
<feature type="region of interest" description="Disordered" evidence="6">
    <location>
        <begin position="72"/>
        <end position="100"/>
    </location>
</feature>
<dbReference type="Pfam" id="PF01490">
    <property type="entry name" value="Aa_trans"/>
    <property type="match status" value="1"/>
</dbReference>
<name>A0A1E4SGB3_9ASCO</name>
<feature type="transmembrane region" description="Helical" evidence="7">
    <location>
        <begin position="544"/>
        <end position="562"/>
    </location>
</feature>
<dbReference type="STRING" id="984487.A0A1E4SGB3"/>
<feature type="transmembrane region" description="Helical" evidence="7">
    <location>
        <begin position="435"/>
        <end position="456"/>
    </location>
</feature>
<feature type="region of interest" description="Disordered" evidence="6">
    <location>
        <begin position="1"/>
        <end position="23"/>
    </location>
</feature>
<feature type="transmembrane region" description="Helical" evidence="7">
    <location>
        <begin position="249"/>
        <end position="269"/>
    </location>
</feature>
<feature type="transmembrane region" description="Helical" evidence="7">
    <location>
        <begin position="476"/>
        <end position="498"/>
    </location>
</feature>
<proteinExistence type="inferred from homology"/>
<keyword evidence="4 7" id="KW-1133">Transmembrane helix</keyword>
<dbReference type="PANTHER" id="PTHR22950:SF666">
    <property type="entry name" value="VACUOLAR AMINO ACID TRANSPORTER 4"/>
    <property type="match status" value="1"/>
</dbReference>
<feature type="transmembrane region" description="Helical" evidence="7">
    <location>
        <begin position="568"/>
        <end position="587"/>
    </location>
</feature>
<dbReference type="GO" id="GO:0005774">
    <property type="term" value="C:vacuolar membrane"/>
    <property type="evidence" value="ECO:0007669"/>
    <property type="project" value="TreeGrafter"/>
</dbReference>
<dbReference type="GeneID" id="30985399"/>